<feature type="region of interest" description="Disordered" evidence="1">
    <location>
        <begin position="260"/>
        <end position="286"/>
    </location>
</feature>
<name>A0A8H7BTG5_9FUNG</name>
<comment type="caution">
    <text evidence="3">The sequence shown here is derived from an EMBL/GenBank/DDBJ whole genome shotgun (WGS) entry which is preliminary data.</text>
</comment>
<gene>
    <name evidence="3" type="ORF">EC973_007792</name>
</gene>
<evidence type="ECO:0000313" key="4">
    <source>
        <dbReference type="Proteomes" id="UP000605846"/>
    </source>
</evidence>
<evidence type="ECO:0000256" key="2">
    <source>
        <dbReference type="SAM" id="SignalP"/>
    </source>
</evidence>
<sequence length="467" mass="51286">MKVSQLISLSSTATLVLQCGSFVRASPIFSYPHADELPDANTCQGFRISYPTASGIQYEQHSKHVVAWQAPEGLGQVDLTLVKSDDNSSSQSIGVYDGQRGASDEFTFNAPSGEYRYHLKAQIGQNTCELDSQPFQITAGTEKTDVNDLEAIISSIRQGSSTQSLDDEQLDELLQSIKEGDETPHNNAINQDLAAELQQLSGATDSEDQHSSANHVDGFLVEEHVDDEANDWVDSNVPDHSNEGDWQAEELDTVNFAELEEDDDNDNDIHDDDGDWSSAELSDGEWHSNEISVDEFKAAPEHTNEWHEDSLPDYSNDSSWHSDEIIDEEDHINLVQGDWVDAPSGHPNLVQGDWVDAVSDHPNLVQGSWVDAPANHPNVVQGDWVDTPANHPNVVQGDWVDAPANHANLVQGNWVDAPASHGNLVQGDWVDAPANHANLVQGDWVDKQVGHQNDVPILEAESFIASW</sequence>
<dbReference type="OrthoDB" id="2289567at2759"/>
<keyword evidence="4" id="KW-1185">Reference proteome</keyword>
<protein>
    <submittedName>
        <fullName evidence="3">Uncharacterized protein</fullName>
    </submittedName>
</protein>
<evidence type="ECO:0000256" key="1">
    <source>
        <dbReference type="SAM" id="MobiDB-lite"/>
    </source>
</evidence>
<dbReference type="Proteomes" id="UP000605846">
    <property type="component" value="Unassembled WGS sequence"/>
</dbReference>
<organism evidence="3 4">
    <name type="scientific">Apophysomyces ossiformis</name>
    <dbReference type="NCBI Taxonomy" id="679940"/>
    <lineage>
        <taxon>Eukaryota</taxon>
        <taxon>Fungi</taxon>
        <taxon>Fungi incertae sedis</taxon>
        <taxon>Mucoromycota</taxon>
        <taxon>Mucoromycotina</taxon>
        <taxon>Mucoromycetes</taxon>
        <taxon>Mucorales</taxon>
        <taxon>Mucorineae</taxon>
        <taxon>Mucoraceae</taxon>
        <taxon>Apophysomyces</taxon>
    </lineage>
</organism>
<dbReference type="AlphaFoldDB" id="A0A8H7BTG5"/>
<feature type="chain" id="PRO_5034455944" evidence="2">
    <location>
        <begin position="26"/>
        <end position="467"/>
    </location>
</feature>
<dbReference type="EMBL" id="JABAYA010000060">
    <property type="protein sequence ID" value="KAF7727276.1"/>
    <property type="molecule type" value="Genomic_DNA"/>
</dbReference>
<evidence type="ECO:0000313" key="3">
    <source>
        <dbReference type="EMBL" id="KAF7727276.1"/>
    </source>
</evidence>
<keyword evidence="2" id="KW-0732">Signal</keyword>
<reference evidence="3" key="1">
    <citation type="submission" date="2020-01" db="EMBL/GenBank/DDBJ databases">
        <title>Genome Sequencing of Three Apophysomyces-Like Fungal Strains Confirms a Novel Fungal Genus in the Mucoromycota with divergent Burkholderia-like Endosymbiotic Bacteria.</title>
        <authorList>
            <person name="Stajich J.E."/>
            <person name="Macias A.M."/>
            <person name="Carter-House D."/>
            <person name="Lovett B."/>
            <person name="Kasson L.R."/>
            <person name="Berry K."/>
            <person name="Grigoriev I."/>
            <person name="Chang Y."/>
            <person name="Spatafora J."/>
            <person name="Kasson M.T."/>
        </authorList>
    </citation>
    <scope>NUCLEOTIDE SEQUENCE</scope>
    <source>
        <strain evidence="3">NRRL A-21654</strain>
    </source>
</reference>
<feature type="signal peptide" evidence="2">
    <location>
        <begin position="1"/>
        <end position="25"/>
    </location>
</feature>
<accession>A0A8H7BTG5</accession>
<proteinExistence type="predicted"/>
<feature type="compositionally biased region" description="Acidic residues" evidence="1">
    <location>
        <begin position="260"/>
        <end position="275"/>
    </location>
</feature>